<dbReference type="InterPro" id="IPR010982">
    <property type="entry name" value="Lambda_DNA-bd_dom_sf"/>
</dbReference>
<dbReference type="InterPro" id="IPR001387">
    <property type="entry name" value="Cro/C1-type_HTH"/>
</dbReference>
<dbReference type="SUPFAM" id="SSF47413">
    <property type="entry name" value="lambda repressor-like DNA-binding domains"/>
    <property type="match status" value="1"/>
</dbReference>
<feature type="domain" description="HTH cro/C1-type" evidence="2">
    <location>
        <begin position="21"/>
        <end position="81"/>
    </location>
</feature>
<feature type="region of interest" description="Disordered" evidence="1">
    <location>
        <begin position="194"/>
        <end position="221"/>
    </location>
</feature>
<protein>
    <submittedName>
        <fullName evidence="3">DNA-binding protein</fullName>
    </submittedName>
</protein>
<dbReference type="AlphaFoldDB" id="A0A918NA16"/>
<dbReference type="EMBL" id="BMVU01000002">
    <property type="protein sequence ID" value="GGX55346.1"/>
    <property type="molecule type" value="Genomic_DNA"/>
</dbReference>
<sequence>MRVLRPPTHQPVPPFAAPVARRLRDALGLTLDQVAYDLRSAYGLPHVTPGLVDAWERGITAPGLHELTALARVLWCPTGELVDAPRTVREYRGARCLTAEEVAHGIGVDPLEYLRLEQADVWRGTEPQTAALAGVLDLSLPDLVRVTGRTEMLAELLRDAVTGRPRAYVRPLGRLLPLDRGLLTAVLRRLHRQYKESRRRSTRAPAAGRLDPAVPLEHDGPASGDPARAFLEGIVDAFWSGVRRCSY</sequence>
<gene>
    <name evidence="3" type="ORF">GCM10010358_06410</name>
</gene>
<dbReference type="SMART" id="SM00530">
    <property type="entry name" value="HTH_XRE"/>
    <property type="match status" value="2"/>
</dbReference>
<reference evidence="3" key="2">
    <citation type="submission" date="2020-09" db="EMBL/GenBank/DDBJ databases">
        <authorList>
            <person name="Sun Q."/>
            <person name="Ohkuma M."/>
        </authorList>
    </citation>
    <scope>NUCLEOTIDE SEQUENCE</scope>
    <source>
        <strain evidence="3">JCM 4790</strain>
    </source>
</reference>
<dbReference type="CDD" id="cd00093">
    <property type="entry name" value="HTH_XRE"/>
    <property type="match status" value="1"/>
</dbReference>
<keyword evidence="3" id="KW-0238">DNA-binding</keyword>
<comment type="caution">
    <text evidence="3">The sequence shown here is derived from an EMBL/GenBank/DDBJ whole genome shotgun (WGS) entry which is preliminary data.</text>
</comment>
<accession>A0A918NA16</accession>
<reference evidence="3" key="1">
    <citation type="journal article" date="2014" name="Int. J. Syst. Evol. Microbiol.">
        <title>Complete genome sequence of Corynebacterium casei LMG S-19264T (=DSM 44701T), isolated from a smear-ripened cheese.</title>
        <authorList>
            <consortium name="US DOE Joint Genome Institute (JGI-PGF)"/>
            <person name="Walter F."/>
            <person name="Albersmeier A."/>
            <person name="Kalinowski J."/>
            <person name="Ruckert C."/>
        </authorList>
    </citation>
    <scope>NUCLEOTIDE SEQUENCE</scope>
    <source>
        <strain evidence="3">JCM 4790</strain>
    </source>
</reference>
<dbReference type="Proteomes" id="UP000619244">
    <property type="component" value="Unassembled WGS sequence"/>
</dbReference>
<dbReference type="Gene3D" id="1.10.260.40">
    <property type="entry name" value="lambda repressor-like DNA-binding domains"/>
    <property type="match status" value="1"/>
</dbReference>
<keyword evidence="4" id="KW-1185">Reference proteome</keyword>
<proteinExistence type="predicted"/>
<evidence type="ECO:0000313" key="4">
    <source>
        <dbReference type="Proteomes" id="UP000619244"/>
    </source>
</evidence>
<organism evidence="3 4">
    <name type="scientific">Streptomyces minutiscleroticus</name>
    <dbReference type="NCBI Taxonomy" id="68238"/>
    <lineage>
        <taxon>Bacteria</taxon>
        <taxon>Bacillati</taxon>
        <taxon>Actinomycetota</taxon>
        <taxon>Actinomycetes</taxon>
        <taxon>Kitasatosporales</taxon>
        <taxon>Streptomycetaceae</taxon>
        <taxon>Streptomyces</taxon>
    </lineage>
</organism>
<dbReference type="PROSITE" id="PS50943">
    <property type="entry name" value="HTH_CROC1"/>
    <property type="match status" value="1"/>
</dbReference>
<evidence type="ECO:0000259" key="2">
    <source>
        <dbReference type="PROSITE" id="PS50943"/>
    </source>
</evidence>
<evidence type="ECO:0000313" key="3">
    <source>
        <dbReference type="EMBL" id="GGX55346.1"/>
    </source>
</evidence>
<dbReference type="GO" id="GO:0003677">
    <property type="term" value="F:DNA binding"/>
    <property type="evidence" value="ECO:0007669"/>
    <property type="project" value="UniProtKB-KW"/>
</dbReference>
<name>A0A918NA16_9ACTN</name>
<evidence type="ECO:0000256" key="1">
    <source>
        <dbReference type="SAM" id="MobiDB-lite"/>
    </source>
</evidence>